<accession>A0AAE3F6H7</accession>
<evidence type="ECO:0000313" key="3">
    <source>
        <dbReference type="Proteomes" id="UP001199915"/>
    </source>
</evidence>
<gene>
    <name evidence="2" type="ORF">L0N21_16695</name>
</gene>
<dbReference type="AlphaFoldDB" id="A0AAE3F6H7"/>
<evidence type="ECO:0000313" key="2">
    <source>
        <dbReference type="EMBL" id="MCG4767126.1"/>
    </source>
</evidence>
<proteinExistence type="predicted"/>
<keyword evidence="1" id="KW-0732">Signal</keyword>
<feature type="chain" id="PRO_5042175546" evidence="1">
    <location>
        <begin position="24"/>
        <end position="194"/>
    </location>
</feature>
<sequence length="194" mass="20985">MKKLFPLLIAFTLLFSFPLPTFAAESNDRQQNTSFEISLEEALALADPADITVQNGITTIPVKLDISEEVYTEVVIKVNNLTRARAKSFSMEGWFRLTSSKEIVSVYGLDGTFEYTGSSATATGSSGYHNPTASGWSGTYNLSDEESDDGSASIIGNYTLKKSGKYNNSASCKAKCSKSGKISFSGDYDESTII</sequence>
<dbReference type="Proteomes" id="UP001199915">
    <property type="component" value="Unassembled WGS sequence"/>
</dbReference>
<comment type="caution">
    <text evidence="2">The sequence shown here is derived from an EMBL/GenBank/DDBJ whole genome shotgun (WGS) entry which is preliminary data.</text>
</comment>
<name>A0AAE3F6H7_9FIRM</name>
<protein>
    <submittedName>
        <fullName evidence="2">Uncharacterized protein</fullName>
    </submittedName>
</protein>
<dbReference type="EMBL" id="JAKNFS010000032">
    <property type="protein sequence ID" value="MCG4767126.1"/>
    <property type="molecule type" value="Genomic_DNA"/>
</dbReference>
<evidence type="ECO:0000256" key="1">
    <source>
        <dbReference type="SAM" id="SignalP"/>
    </source>
</evidence>
<dbReference type="GeneID" id="79855353"/>
<reference evidence="2" key="1">
    <citation type="submission" date="2022-01" db="EMBL/GenBank/DDBJ databases">
        <title>Collection of gut derived symbiotic bacterial strains cultured from healthy donors.</title>
        <authorList>
            <person name="Lin H."/>
            <person name="Kohout C."/>
            <person name="Waligurski E."/>
            <person name="Pamer E.G."/>
        </authorList>
    </citation>
    <scope>NUCLEOTIDE SEQUENCE</scope>
    <source>
        <strain evidence="2">DFI.5.49</strain>
    </source>
</reference>
<dbReference type="RefSeq" id="WP_055222176.1">
    <property type="nucleotide sequence ID" value="NZ_JAAITR010000007.1"/>
</dbReference>
<feature type="signal peptide" evidence="1">
    <location>
        <begin position="1"/>
        <end position="23"/>
    </location>
</feature>
<organism evidence="2 3">
    <name type="scientific">Fusicatenibacter saccharivorans</name>
    <dbReference type="NCBI Taxonomy" id="1150298"/>
    <lineage>
        <taxon>Bacteria</taxon>
        <taxon>Bacillati</taxon>
        <taxon>Bacillota</taxon>
        <taxon>Clostridia</taxon>
        <taxon>Lachnospirales</taxon>
        <taxon>Lachnospiraceae</taxon>
        <taxon>Fusicatenibacter</taxon>
    </lineage>
</organism>